<dbReference type="Proteomes" id="UP001235513">
    <property type="component" value="Unassembled WGS sequence"/>
</dbReference>
<reference evidence="2 3" key="1">
    <citation type="submission" date="2023-07" db="EMBL/GenBank/DDBJ databases">
        <title>Sorghum-associated microbial communities from plants grown in Nebraska, USA.</title>
        <authorList>
            <person name="Schachtman D."/>
        </authorList>
    </citation>
    <scope>NUCLEOTIDE SEQUENCE [LARGE SCALE GENOMIC DNA]</scope>
    <source>
        <strain evidence="2 3">CC351</strain>
    </source>
</reference>
<dbReference type="PROSITE" id="PS51197">
    <property type="entry name" value="HTH_RRF2_2"/>
    <property type="match status" value="1"/>
</dbReference>
<evidence type="ECO:0000313" key="3">
    <source>
        <dbReference type="Proteomes" id="UP001235513"/>
    </source>
</evidence>
<name>A0ABT9SQW8_9FLAO</name>
<proteinExistence type="predicted"/>
<gene>
    <name evidence="2" type="ORF">J2T04_003743</name>
</gene>
<accession>A0ABT9SQW8</accession>
<dbReference type="Pfam" id="PF02082">
    <property type="entry name" value="Rrf2"/>
    <property type="match status" value="1"/>
</dbReference>
<keyword evidence="3" id="KW-1185">Reference proteome</keyword>
<dbReference type="InterPro" id="IPR000944">
    <property type="entry name" value="Tscrpt_reg_Rrf2"/>
</dbReference>
<dbReference type="InterPro" id="IPR036388">
    <property type="entry name" value="WH-like_DNA-bd_sf"/>
</dbReference>
<evidence type="ECO:0000256" key="1">
    <source>
        <dbReference type="ARBA" id="ARBA00023125"/>
    </source>
</evidence>
<organism evidence="2 3">
    <name type="scientific">Chryseobacterium lathyri</name>
    <dbReference type="NCBI Taxonomy" id="395933"/>
    <lineage>
        <taxon>Bacteria</taxon>
        <taxon>Pseudomonadati</taxon>
        <taxon>Bacteroidota</taxon>
        <taxon>Flavobacteriia</taxon>
        <taxon>Flavobacteriales</taxon>
        <taxon>Weeksellaceae</taxon>
        <taxon>Chryseobacterium group</taxon>
        <taxon>Chryseobacterium</taxon>
    </lineage>
</organism>
<dbReference type="PANTHER" id="PTHR33221">
    <property type="entry name" value="WINGED HELIX-TURN-HELIX TRANSCRIPTIONAL REGULATOR, RRF2 FAMILY"/>
    <property type="match status" value="1"/>
</dbReference>
<dbReference type="Gene3D" id="1.10.10.10">
    <property type="entry name" value="Winged helix-like DNA-binding domain superfamily/Winged helix DNA-binding domain"/>
    <property type="match status" value="1"/>
</dbReference>
<sequence length="141" mass="16185">MKLNHFTDFSMRVLMYLNQKNNTDSSSLDELSERFRISRNHLVKIVQFLSNNNLVSTKRGKNGGIHISEKALKMGLGDLINMLEQEEFPVINCHSKPCVFISHSCRLKSLLDVAYQAFIDSLNKNKLSDLKFESWNAIFSS</sequence>
<dbReference type="RefSeq" id="WP_306846086.1">
    <property type="nucleotide sequence ID" value="NZ_JAUSRL010000007.1"/>
</dbReference>
<dbReference type="PANTHER" id="PTHR33221:SF4">
    <property type="entry name" value="HTH-TYPE TRANSCRIPTIONAL REPRESSOR NSRR"/>
    <property type="match status" value="1"/>
</dbReference>
<evidence type="ECO:0000313" key="2">
    <source>
        <dbReference type="EMBL" id="MDP9961831.1"/>
    </source>
</evidence>
<protein>
    <submittedName>
        <fullName evidence="2">Rrf2 family nitric oxide-sensitive transcriptional repressor</fullName>
    </submittedName>
</protein>
<dbReference type="InterPro" id="IPR036390">
    <property type="entry name" value="WH_DNA-bd_sf"/>
</dbReference>
<dbReference type="SUPFAM" id="SSF46785">
    <property type="entry name" value="Winged helix' DNA-binding domain"/>
    <property type="match status" value="1"/>
</dbReference>
<dbReference type="EMBL" id="JAUSRL010000007">
    <property type="protein sequence ID" value="MDP9961831.1"/>
    <property type="molecule type" value="Genomic_DNA"/>
</dbReference>
<keyword evidence="1" id="KW-0238">DNA-binding</keyword>
<comment type="caution">
    <text evidence="2">The sequence shown here is derived from an EMBL/GenBank/DDBJ whole genome shotgun (WGS) entry which is preliminary data.</text>
</comment>
<dbReference type="NCBIfam" id="TIGR00738">
    <property type="entry name" value="rrf2_super"/>
    <property type="match status" value="1"/>
</dbReference>